<reference evidence="3" key="1">
    <citation type="submission" date="2018-12" db="EMBL/GenBank/DDBJ databases">
        <title>Dusodibacter welbiota gen. nov., sp. nov., isolated from human faeces and emended description of the Oscillibacter genus.</title>
        <authorList>
            <person name="Le Roy T."/>
            <person name="Van der Smissen P."/>
            <person name="Delzenne N."/>
            <person name="Muccioli G."/>
            <person name="Collet J.F."/>
            <person name="Cani P.D."/>
        </authorList>
    </citation>
    <scope>NUCLEOTIDE SEQUENCE [LARGE SCALE GENOMIC DNA]</scope>
    <source>
        <strain evidence="3">J115</strain>
    </source>
</reference>
<dbReference type="RefSeq" id="WP_136891163.1">
    <property type="nucleotide sequence ID" value="NZ_CP034413.3"/>
</dbReference>
<name>A0A4D7ANW1_9FIRM</name>
<sequence length="211" mass="24317">MATMIKQTKEEISWAEIARAREMGVLDKLLAERDVIRFNLRSGTEVAIMVEKVEPGRVWMGFVDGVAERPMYESLLVRPVSWKESDARKWCNTDLVQDLPEDLVSIITPRTIRQTVEDKELVTTDLLWLHSATEFFGRRTWASGDDPTEEQLPVYKTERDRVKMWNGRTWPHYTRSVYASYSNSFCRVYTDGTATTDNADGSRAVAPGFWI</sequence>
<gene>
    <name evidence="2" type="ORF">EIO64_08030</name>
</gene>
<evidence type="ECO:0000313" key="2">
    <source>
        <dbReference type="EMBL" id="QCI59175.1"/>
    </source>
</evidence>
<evidence type="ECO:0000313" key="3">
    <source>
        <dbReference type="Proteomes" id="UP000298642"/>
    </source>
</evidence>
<protein>
    <recommendedName>
        <fullName evidence="1">DUF6273 domain-containing protein</fullName>
    </recommendedName>
</protein>
<dbReference type="Pfam" id="PF19789">
    <property type="entry name" value="DUF6273"/>
    <property type="match status" value="1"/>
</dbReference>
<accession>A0A4D7ANW1</accession>
<dbReference type="AlphaFoldDB" id="A0A4D7ANW1"/>
<organism evidence="2 3">
    <name type="scientific">Dysosmobacter welbionis</name>
    <dbReference type="NCBI Taxonomy" id="2093857"/>
    <lineage>
        <taxon>Bacteria</taxon>
        <taxon>Bacillati</taxon>
        <taxon>Bacillota</taxon>
        <taxon>Clostridia</taxon>
        <taxon>Eubacteriales</taxon>
        <taxon>Oscillospiraceae</taxon>
        <taxon>Dysosmobacter</taxon>
    </lineage>
</organism>
<dbReference type="InterPro" id="IPR046240">
    <property type="entry name" value="DUF6273"/>
</dbReference>
<evidence type="ECO:0000259" key="1">
    <source>
        <dbReference type="Pfam" id="PF19789"/>
    </source>
</evidence>
<proteinExistence type="predicted"/>
<dbReference type="Proteomes" id="UP000298642">
    <property type="component" value="Chromosome"/>
</dbReference>
<dbReference type="EMBL" id="CP034413">
    <property type="protein sequence ID" value="QCI59175.1"/>
    <property type="molecule type" value="Genomic_DNA"/>
</dbReference>
<keyword evidence="3" id="KW-1185">Reference proteome</keyword>
<feature type="domain" description="DUF6273" evidence="1">
    <location>
        <begin position="75"/>
        <end position="211"/>
    </location>
</feature>
<dbReference type="KEGG" id="obj:EIO64_08030"/>